<protein>
    <recommendedName>
        <fullName evidence="3">Coiled-coil and C2 domain-containing protein 1B</fullName>
    </recommendedName>
</protein>
<dbReference type="PANTHER" id="PTHR13076:SF5">
    <property type="entry name" value="COILED-COIL AND C2 DOMAIN-CONTAINING PROTEIN 1B"/>
    <property type="match status" value="1"/>
</dbReference>
<evidence type="ECO:0000256" key="3">
    <source>
        <dbReference type="ARBA" id="ARBA00068693"/>
    </source>
</evidence>
<dbReference type="InterPro" id="IPR039725">
    <property type="entry name" value="CC2D1A/B"/>
</dbReference>
<dbReference type="GO" id="GO:0001227">
    <property type="term" value="F:DNA-binding transcription repressor activity, RNA polymerase II-specific"/>
    <property type="evidence" value="ECO:0007669"/>
    <property type="project" value="InterPro"/>
</dbReference>
<dbReference type="FunFam" id="2.60.40.150:FF:000104">
    <property type="entry name" value="coiled-coil and C2 domain-containing protein 1B"/>
    <property type="match status" value="1"/>
</dbReference>
<dbReference type="GeneTree" id="ENSGT00390000009595"/>
<feature type="region of interest" description="Disordered" evidence="4">
    <location>
        <begin position="152"/>
        <end position="197"/>
    </location>
</feature>
<dbReference type="SMART" id="SM00685">
    <property type="entry name" value="DM14"/>
    <property type="match status" value="4"/>
</dbReference>
<name>A0A671VF30_SPAAU</name>
<gene>
    <name evidence="6" type="primary">CC2D1B</name>
    <name evidence="6" type="synonym">cc2d1b</name>
</gene>
<keyword evidence="7" id="KW-1185">Reference proteome</keyword>
<dbReference type="AlphaFoldDB" id="A0A671VF30"/>
<evidence type="ECO:0000313" key="7">
    <source>
        <dbReference type="Proteomes" id="UP000472265"/>
    </source>
</evidence>
<dbReference type="Gene3D" id="2.60.40.150">
    <property type="entry name" value="C2 domain"/>
    <property type="match status" value="1"/>
</dbReference>
<dbReference type="Pfam" id="PF00168">
    <property type="entry name" value="C2"/>
    <property type="match status" value="1"/>
</dbReference>
<evidence type="ECO:0000256" key="1">
    <source>
        <dbReference type="ARBA" id="ARBA00010672"/>
    </source>
</evidence>
<sequence length="788" mass="86978">NMFGKKKRAPQPRGQGAAAAKQMGLFMELDPEEMMMGMEGNLDDPDLEAELAAITGNKVAAGGKAKPKGKSECSGYDSSMGSLPVVLVQQQQEVKVSSAVPGSLQHTLEERVAMYKTALQNAKTAGETSKARRYDRGLKTLQTMLAAVKKGRPVDEAEIPPPVATGAPSAASRPAVPQRPAPPVPSPPESSPSDEKEKSLSYWLLEIECVQPNEATKAMLIERQKEYKMAALRAKKEGDLEQARLHFRTSKRFDAVIEALEKGQAIDLSGLPPSPGQGEEHWLWWRLSVHLLECTLYVPPRLDVTQPVAAAPAPAAPSAPAAPKDVLEALEQRRAKYMEASNQAKASGDDRKARMHDRIAKQYQSAIRAHKLGKDVNFEELPVPPGFPPIPGQKATGAEQGFVAALVAADKLASTDNSWDESFHTGIDMGPKNKSVLYLLKTSSAKVVYNRLTSNFLSIFVPPAVQQLEFLEGRKKQYMKAALQAKQKNDMEQAKVFLRTAKGFDSMIEAARSGRNVDISTVPSPPGDEDEDFILVHHSDVQLSEKAEQVYTQLAKILKEQYEKCMTHSKQFTHLGNVTETTKFEKMAESCKKSLEVLKLAQSRGLPPPKHHFEERSFHTVRIFPDLSSTDMVIVIVKGMNLPAPSGIQTNDLDAYVKFDFPYPSTPQKHKTAVIKNTNSPEYNQSFTLSINRNHRGFRRVVASKGIKLELLHKGGFLRSDKPIGTALLKLDKLETQSEIREIVEVMDGRKATGGRVEVKVRLREPLSGQDMQTSTERWLVIDQSQVT</sequence>
<dbReference type="InterPro" id="IPR006608">
    <property type="entry name" value="CC2D1A/B_DM14"/>
</dbReference>
<reference evidence="6" key="1">
    <citation type="submission" date="2021-04" db="EMBL/GenBank/DDBJ databases">
        <authorList>
            <consortium name="Wellcome Sanger Institute Data Sharing"/>
        </authorList>
    </citation>
    <scope>NUCLEOTIDE SEQUENCE [LARGE SCALE GENOMIC DNA]</scope>
</reference>
<comment type="similarity">
    <text evidence="1">Belongs to the CC2D1 family.</text>
</comment>
<evidence type="ECO:0000256" key="4">
    <source>
        <dbReference type="SAM" id="MobiDB-lite"/>
    </source>
</evidence>
<feature type="compositionally biased region" description="Low complexity" evidence="4">
    <location>
        <begin position="167"/>
        <end position="176"/>
    </location>
</feature>
<dbReference type="PROSITE" id="PS50004">
    <property type="entry name" value="C2"/>
    <property type="match status" value="1"/>
</dbReference>
<dbReference type="PANTHER" id="PTHR13076">
    <property type="entry name" value="COILED-COIL AND C2 DOMAIN-CONTAINING PROTEIN 1-LIKE"/>
    <property type="match status" value="1"/>
</dbReference>
<feature type="compositionally biased region" description="Low complexity" evidence="4">
    <location>
        <begin position="11"/>
        <end position="20"/>
    </location>
</feature>
<reference evidence="6" key="2">
    <citation type="submission" date="2025-08" db="UniProtKB">
        <authorList>
            <consortium name="Ensembl"/>
        </authorList>
    </citation>
    <scope>IDENTIFICATION</scope>
</reference>
<feature type="compositionally biased region" description="Basic residues" evidence="4">
    <location>
        <begin position="1"/>
        <end position="10"/>
    </location>
</feature>
<keyword evidence="2" id="KW-0175">Coiled coil</keyword>
<dbReference type="Pfam" id="PF21528">
    <property type="entry name" value="CC2D1A-B_DM14"/>
    <property type="match status" value="4"/>
</dbReference>
<evidence type="ECO:0000313" key="6">
    <source>
        <dbReference type="Ensembl" id="ENSSAUP00010024734.1"/>
    </source>
</evidence>
<feature type="region of interest" description="Disordered" evidence="4">
    <location>
        <begin position="1"/>
        <end position="21"/>
    </location>
</feature>
<evidence type="ECO:0000259" key="5">
    <source>
        <dbReference type="PROSITE" id="PS50004"/>
    </source>
</evidence>
<feature type="domain" description="C2" evidence="5">
    <location>
        <begin position="613"/>
        <end position="744"/>
    </location>
</feature>
<evidence type="ECO:0000256" key="2">
    <source>
        <dbReference type="ARBA" id="ARBA00023054"/>
    </source>
</evidence>
<reference evidence="6" key="3">
    <citation type="submission" date="2025-09" db="UniProtKB">
        <authorList>
            <consortium name="Ensembl"/>
        </authorList>
    </citation>
    <scope>IDENTIFICATION</scope>
</reference>
<dbReference type="InterPro" id="IPR000008">
    <property type="entry name" value="C2_dom"/>
</dbReference>
<dbReference type="InterPro" id="IPR035892">
    <property type="entry name" value="C2_domain_sf"/>
</dbReference>
<dbReference type="Proteomes" id="UP000472265">
    <property type="component" value="Chromosome 21"/>
</dbReference>
<dbReference type="SUPFAM" id="SSF49562">
    <property type="entry name" value="C2 domain (Calcium/lipid-binding domain, CaLB)"/>
    <property type="match status" value="1"/>
</dbReference>
<organism evidence="6 7">
    <name type="scientific">Sparus aurata</name>
    <name type="common">Gilthead sea bream</name>
    <dbReference type="NCBI Taxonomy" id="8175"/>
    <lineage>
        <taxon>Eukaryota</taxon>
        <taxon>Metazoa</taxon>
        <taxon>Chordata</taxon>
        <taxon>Craniata</taxon>
        <taxon>Vertebrata</taxon>
        <taxon>Euteleostomi</taxon>
        <taxon>Actinopterygii</taxon>
        <taxon>Neopterygii</taxon>
        <taxon>Teleostei</taxon>
        <taxon>Neoteleostei</taxon>
        <taxon>Acanthomorphata</taxon>
        <taxon>Eupercaria</taxon>
        <taxon>Spariformes</taxon>
        <taxon>Sparidae</taxon>
        <taxon>Sparus</taxon>
    </lineage>
</organism>
<dbReference type="InterPro" id="IPR037772">
    <property type="entry name" value="C2_Freud"/>
</dbReference>
<accession>A0A671VF30</accession>
<feature type="compositionally biased region" description="Pro residues" evidence="4">
    <location>
        <begin position="177"/>
        <end position="190"/>
    </location>
</feature>
<proteinExistence type="inferred from homology"/>
<dbReference type="CDD" id="cd08690">
    <property type="entry name" value="C2_Freud-1"/>
    <property type="match status" value="1"/>
</dbReference>
<dbReference type="Ensembl" id="ENSSAUT00010026136.1">
    <property type="protein sequence ID" value="ENSSAUP00010024734.1"/>
    <property type="gene ID" value="ENSSAUG00010010833.1"/>
</dbReference>
<dbReference type="SMART" id="SM00239">
    <property type="entry name" value="C2"/>
    <property type="match status" value="1"/>
</dbReference>